<sequence>MHSADQADTAASPLTYEVVLTDGALRNGYITVDPGWAGFPSAMLGRPDAPSGRTAVFTFPDGYQVTSDLRASGPGSARIRSRVGPAFKRLGLVAGNSLLLVREGEGQYRIEPRTGQQRDTFELGYVRLRARFLARFPGFTGFDDPRLLRESSYKRQLVNHYENIMVPALRDGPEQDVWTALIKLLRVRVGSDNPQPQNVVGWRIVAQLAELPEHDQIQLGAGVMELLHLQGPGDRLDDFNDCLAGLSTPLQSAAQRSLSSLLLTLDDPTRYFFIKTGQMRRALSLLDPTFDFGKGGMVTEEWERIRSLAHRLAKRLEEDGWPPADMIDIQSFLWVAIAYEQGEGAEREDEDEESEDEAVDDEADMIPAHRPTNTILYGPPGTGKTYGVVEKALEILDPPLLATAARHGAGGRALLKQRFDVLLEEGRIRFVTFHQSFAYEDFVEGLKARVGEGGALEYVVEPGVFLELCVEAQHSDLPYVLIIDEINRGNIARIFGELITLIEPSKRQGMDEALSVRLPYSKQVFAVPANLHLIGTMNTADRSLAAMDVALRRRFRFIEMPPQPELLDAVIDDVPLGELLGTINDRIEVLLGRDHLIGHAYLMGVTDLPSLAEAFRLRILPLLQEYFFEDWQRIAWVLNDGVKPEGERFLRQRDLQLGRLFAPDVQLAPDSARWYIHETAFEKAASYRGILAGRAG</sequence>
<dbReference type="InterPro" id="IPR052934">
    <property type="entry name" value="Methyl-DNA_Rec/Restrict_Enz"/>
</dbReference>
<dbReference type="InterPro" id="IPR003593">
    <property type="entry name" value="AAA+_ATPase"/>
</dbReference>
<dbReference type="Pfam" id="PF07728">
    <property type="entry name" value="AAA_5"/>
    <property type="match status" value="1"/>
</dbReference>
<dbReference type="Gene3D" id="3.40.50.300">
    <property type="entry name" value="P-loop containing nucleotide triphosphate hydrolases"/>
    <property type="match status" value="1"/>
</dbReference>
<name>A0AAW5PK72_9GAMM</name>
<protein>
    <submittedName>
        <fullName evidence="2">5-methylcytosine-specific restriction protein B</fullName>
        <ecNumber evidence="2">3.1.21.-</ecNumber>
    </submittedName>
</protein>
<evidence type="ECO:0000313" key="3">
    <source>
        <dbReference type="Proteomes" id="UP001320691"/>
    </source>
</evidence>
<dbReference type="AlphaFoldDB" id="A0AAW5PK72"/>
<dbReference type="EC" id="3.1.21.-" evidence="2"/>
<dbReference type="Proteomes" id="UP001320691">
    <property type="component" value="Unassembled WGS sequence"/>
</dbReference>
<dbReference type="InterPro" id="IPR011704">
    <property type="entry name" value="ATPase_dyneun-rel_AAA"/>
</dbReference>
<dbReference type="RefSeq" id="WP_259261674.1">
    <property type="nucleotide sequence ID" value="NZ_JANUEK010000008.1"/>
</dbReference>
<dbReference type="PANTHER" id="PTHR37291:SF1">
    <property type="entry name" value="TYPE IV METHYL-DIRECTED RESTRICTION ENZYME ECOKMCRB SUBUNIT"/>
    <property type="match status" value="1"/>
</dbReference>
<evidence type="ECO:0000259" key="1">
    <source>
        <dbReference type="SMART" id="SM00382"/>
    </source>
</evidence>
<dbReference type="InterPro" id="IPR027417">
    <property type="entry name" value="P-loop_NTPase"/>
</dbReference>
<dbReference type="GO" id="GO:0005524">
    <property type="term" value="F:ATP binding"/>
    <property type="evidence" value="ECO:0007669"/>
    <property type="project" value="InterPro"/>
</dbReference>
<keyword evidence="2" id="KW-0378">Hydrolase</keyword>
<gene>
    <name evidence="2" type="ORF">M2412_003133</name>
</gene>
<dbReference type="SUPFAM" id="SSF52540">
    <property type="entry name" value="P-loop containing nucleoside triphosphate hydrolases"/>
    <property type="match status" value="1"/>
</dbReference>
<dbReference type="PANTHER" id="PTHR37291">
    <property type="entry name" value="5-METHYLCYTOSINE-SPECIFIC RESTRICTION ENZYME B"/>
    <property type="match status" value="1"/>
</dbReference>
<reference evidence="2" key="1">
    <citation type="submission" date="2022-08" db="EMBL/GenBank/DDBJ databases">
        <title>Genomic analyses of the natural microbiome of Caenorhabditis elegans.</title>
        <authorList>
            <person name="Samuel B."/>
        </authorList>
    </citation>
    <scope>NUCLEOTIDE SEQUENCE</scope>
    <source>
        <strain evidence="2">BIGb0277</strain>
    </source>
</reference>
<organism evidence="2 3">
    <name type="scientific">Stenotrophomonas rhizophila</name>
    <dbReference type="NCBI Taxonomy" id="216778"/>
    <lineage>
        <taxon>Bacteria</taxon>
        <taxon>Pseudomonadati</taxon>
        <taxon>Pseudomonadota</taxon>
        <taxon>Gammaproteobacteria</taxon>
        <taxon>Lysobacterales</taxon>
        <taxon>Lysobacteraceae</taxon>
        <taxon>Stenotrophomonas</taxon>
    </lineage>
</organism>
<proteinExistence type="predicted"/>
<dbReference type="GO" id="GO:0016887">
    <property type="term" value="F:ATP hydrolysis activity"/>
    <property type="evidence" value="ECO:0007669"/>
    <property type="project" value="InterPro"/>
</dbReference>
<dbReference type="SMART" id="SM00382">
    <property type="entry name" value="AAA"/>
    <property type="match status" value="1"/>
</dbReference>
<feature type="domain" description="AAA+ ATPase" evidence="1">
    <location>
        <begin position="370"/>
        <end position="565"/>
    </location>
</feature>
<evidence type="ECO:0000313" key="2">
    <source>
        <dbReference type="EMBL" id="MCS4281117.1"/>
    </source>
</evidence>
<accession>A0AAW5PK72</accession>
<comment type="caution">
    <text evidence="2">The sequence shown here is derived from an EMBL/GenBank/DDBJ whole genome shotgun (WGS) entry which is preliminary data.</text>
</comment>
<dbReference type="EMBL" id="JANUEK010000008">
    <property type="protein sequence ID" value="MCS4281117.1"/>
    <property type="molecule type" value="Genomic_DNA"/>
</dbReference>